<dbReference type="InterPro" id="IPR011971">
    <property type="entry name" value="CHP02284"/>
</dbReference>
<keyword evidence="3" id="KW-1185">Reference proteome</keyword>
<dbReference type="GO" id="GO:0016301">
    <property type="term" value="F:kinase activity"/>
    <property type="evidence" value="ECO:0007669"/>
    <property type="project" value="UniProtKB-KW"/>
</dbReference>
<gene>
    <name evidence="2" type="ORF">GCM10008939_11590</name>
</gene>
<dbReference type="PIRSF" id="PIRSF029477">
    <property type="entry name" value="UCP029477"/>
    <property type="match status" value="1"/>
</dbReference>
<dbReference type="Proteomes" id="UP000635726">
    <property type="component" value="Unassembled WGS sequence"/>
</dbReference>
<organism evidence="2 3">
    <name type="scientific">Deinococcus aquiradiocola</name>
    <dbReference type="NCBI Taxonomy" id="393059"/>
    <lineage>
        <taxon>Bacteria</taxon>
        <taxon>Thermotogati</taxon>
        <taxon>Deinococcota</taxon>
        <taxon>Deinococci</taxon>
        <taxon>Deinococcales</taxon>
        <taxon>Deinococcaceae</taxon>
        <taxon>Deinococcus</taxon>
    </lineage>
</organism>
<feature type="domain" description="DUF2383" evidence="1">
    <location>
        <begin position="6"/>
        <end position="115"/>
    </location>
</feature>
<accession>A0A917PAK8</accession>
<reference evidence="2" key="1">
    <citation type="journal article" date="2014" name="Int. J. Syst. Evol. Microbiol.">
        <title>Complete genome sequence of Corynebacterium casei LMG S-19264T (=DSM 44701T), isolated from a smear-ripened cheese.</title>
        <authorList>
            <consortium name="US DOE Joint Genome Institute (JGI-PGF)"/>
            <person name="Walter F."/>
            <person name="Albersmeier A."/>
            <person name="Kalinowski J."/>
            <person name="Ruckert C."/>
        </authorList>
    </citation>
    <scope>NUCLEOTIDE SEQUENCE</scope>
    <source>
        <strain evidence="2">JCM 14371</strain>
    </source>
</reference>
<dbReference type="InterPro" id="IPR012347">
    <property type="entry name" value="Ferritin-like"/>
</dbReference>
<dbReference type="InterPro" id="IPR019052">
    <property type="entry name" value="DUF2383"/>
</dbReference>
<reference evidence="2" key="2">
    <citation type="submission" date="2020-09" db="EMBL/GenBank/DDBJ databases">
        <authorList>
            <person name="Sun Q."/>
            <person name="Ohkuma M."/>
        </authorList>
    </citation>
    <scope>NUCLEOTIDE SEQUENCE</scope>
    <source>
        <strain evidence="2">JCM 14371</strain>
    </source>
</reference>
<dbReference type="Gene3D" id="1.20.1260.10">
    <property type="match status" value="1"/>
</dbReference>
<dbReference type="InterPro" id="IPR016920">
    <property type="entry name" value="UCP029477"/>
</dbReference>
<dbReference type="EMBL" id="BMOE01000003">
    <property type="protein sequence ID" value="GGJ68773.1"/>
    <property type="molecule type" value="Genomic_DNA"/>
</dbReference>
<evidence type="ECO:0000313" key="3">
    <source>
        <dbReference type="Proteomes" id="UP000635726"/>
    </source>
</evidence>
<evidence type="ECO:0000313" key="2">
    <source>
        <dbReference type="EMBL" id="GGJ68773.1"/>
    </source>
</evidence>
<name>A0A917PAK8_9DEIO</name>
<dbReference type="Pfam" id="PF09537">
    <property type="entry name" value="DUF2383"/>
    <property type="match status" value="1"/>
</dbReference>
<proteinExistence type="predicted"/>
<sequence length="152" mass="16506">MNNEQIGDALKKLSGTLRDGEKGFADAAEKAEAADLKSMFSSLSQERASLASDLEPLTRQYGETPREGGSVGAALHRGWLNVRDALTGSDDYAVVAEAERGEDVAKGNYEEVLKDELPADVRSVVEAQYAKIKASHDKVRDLKHTMEAARNK</sequence>
<keyword evidence="2" id="KW-0418">Kinase</keyword>
<keyword evidence="2" id="KW-0808">Transferase</keyword>
<comment type="caution">
    <text evidence="2">The sequence shown here is derived from an EMBL/GenBank/DDBJ whole genome shotgun (WGS) entry which is preliminary data.</text>
</comment>
<dbReference type="AlphaFoldDB" id="A0A917PAK8"/>
<evidence type="ECO:0000259" key="1">
    <source>
        <dbReference type="Pfam" id="PF09537"/>
    </source>
</evidence>
<protein>
    <submittedName>
        <fullName evidence="2">Histidine kinase</fullName>
    </submittedName>
</protein>
<dbReference type="NCBIfam" id="TIGR02284">
    <property type="entry name" value="PA2169 family four-helix-bundle protein"/>
    <property type="match status" value="1"/>
</dbReference>
<dbReference type="RefSeq" id="WP_188961344.1">
    <property type="nucleotide sequence ID" value="NZ_BMOE01000003.1"/>
</dbReference>